<dbReference type="KEGG" id="llh:I41_56030"/>
<protein>
    <submittedName>
        <fullName evidence="4">Mrr restriction system protein</fullName>
    </submittedName>
</protein>
<gene>
    <name evidence="4" type="primary">mrr</name>
    <name evidence="4" type="ORF">I41_56030</name>
</gene>
<proteinExistence type="predicted"/>
<dbReference type="Proteomes" id="UP000317909">
    <property type="component" value="Plasmid pI41_1"/>
</dbReference>
<feature type="region of interest" description="Disordered" evidence="1">
    <location>
        <begin position="95"/>
        <end position="121"/>
    </location>
</feature>
<dbReference type="InterPro" id="IPR011856">
    <property type="entry name" value="tRNA_endonuc-like_dom_sf"/>
</dbReference>
<dbReference type="InterPro" id="IPR025745">
    <property type="entry name" value="Mrr-like_N_dom"/>
</dbReference>
<dbReference type="EMBL" id="CP036340">
    <property type="protein sequence ID" value="QDT76353.1"/>
    <property type="molecule type" value="Genomic_DNA"/>
</dbReference>
<dbReference type="Pfam" id="PF14338">
    <property type="entry name" value="Mrr_N"/>
    <property type="match status" value="1"/>
</dbReference>
<accession>A0A517U6W9</accession>
<evidence type="ECO:0000259" key="3">
    <source>
        <dbReference type="Pfam" id="PF14338"/>
    </source>
</evidence>
<dbReference type="SUPFAM" id="SSF52980">
    <property type="entry name" value="Restriction endonuclease-like"/>
    <property type="match status" value="1"/>
</dbReference>
<evidence type="ECO:0000313" key="4">
    <source>
        <dbReference type="EMBL" id="QDT76353.1"/>
    </source>
</evidence>
<dbReference type="PANTHER" id="PTHR30015:SF7">
    <property type="entry name" value="TYPE IV METHYL-DIRECTED RESTRICTION ENZYME ECOKMRR"/>
    <property type="match status" value="1"/>
</dbReference>
<dbReference type="InterPro" id="IPR052906">
    <property type="entry name" value="Type_IV_Methyl-Rstrct_Enzyme"/>
</dbReference>
<dbReference type="Pfam" id="PF04471">
    <property type="entry name" value="Mrr_cat"/>
    <property type="match status" value="1"/>
</dbReference>
<geneLocation type="plasmid" evidence="5">
    <name>pi41_1</name>
</geneLocation>
<dbReference type="GO" id="GO:0015666">
    <property type="term" value="F:restriction endodeoxyribonuclease activity"/>
    <property type="evidence" value="ECO:0007669"/>
    <property type="project" value="TreeGrafter"/>
</dbReference>
<dbReference type="AlphaFoldDB" id="A0A517U6W9"/>
<reference evidence="4 5" key="1">
    <citation type="submission" date="2019-02" db="EMBL/GenBank/DDBJ databases">
        <title>Deep-cultivation of Planctomycetes and their phenomic and genomic characterization uncovers novel biology.</title>
        <authorList>
            <person name="Wiegand S."/>
            <person name="Jogler M."/>
            <person name="Boedeker C."/>
            <person name="Pinto D."/>
            <person name="Vollmers J."/>
            <person name="Rivas-Marin E."/>
            <person name="Kohn T."/>
            <person name="Peeters S.H."/>
            <person name="Heuer A."/>
            <person name="Rast P."/>
            <person name="Oberbeckmann S."/>
            <person name="Bunk B."/>
            <person name="Jeske O."/>
            <person name="Meyerdierks A."/>
            <person name="Storesund J.E."/>
            <person name="Kallscheuer N."/>
            <person name="Luecker S."/>
            <person name="Lage O.M."/>
            <person name="Pohl T."/>
            <person name="Merkel B.J."/>
            <person name="Hornburger P."/>
            <person name="Mueller R.-W."/>
            <person name="Bruemmer F."/>
            <person name="Labrenz M."/>
            <person name="Spormann A.M."/>
            <person name="Op den Camp H."/>
            <person name="Overmann J."/>
            <person name="Amann R."/>
            <person name="Jetten M.S.M."/>
            <person name="Mascher T."/>
            <person name="Medema M.H."/>
            <person name="Devos D.P."/>
            <person name="Kaster A.-K."/>
            <person name="Ovreas L."/>
            <person name="Rohde M."/>
            <person name="Galperin M.Y."/>
            <person name="Jogler C."/>
        </authorList>
    </citation>
    <scope>NUCLEOTIDE SEQUENCE [LARGE SCALE GENOMIC DNA]</scope>
    <source>
        <strain evidence="4 5">I41</strain>
        <plasmid evidence="5">pi41_1</plasmid>
    </source>
</reference>
<dbReference type="Gene3D" id="3.40.1350.10">
    <property type="match status" value="1"/>
</dbReference>
<dbReference type="GO" id="GO:0003677">
    <property type="term" value="F:DNA binding"/>
    <property type="evidence" value="ECO:0007669"/>
    <property type="project" value="InterPro"/>
</dbReference>
<evidence type="ECO:0000259" key="2">
    <source>
        <dbReference type="Pfam" id="PF04471"/>
    </source>
</evidence>
<keyword evidence="5" id="KW-1185">Reference proteome</keyword>
<dbReference type="InterPro" id="IPR007560">
    <property type="entry name" value="Restrct_endonuc_IV_Mrr"/>
</dbReference>
<feature type="compositionally biased region" description="Acidic residues" evidence="1">
    <location>
        <begin position="106"/>
        <end position="116"/>
    </location>
</feature>
<dbReference type="InterPro" id="IPR011335">
    <property type="entry name" value="Restrct_endonuc-II-like"/>
</dbReference>
<evidence type="ECO:0000256" key="1">
    <source>
        <dbReference type="SAM" id="MobiDB-lite"/>
    </source>
</evidence>
<feature type="domain" description="Restriction system protein Mrr-like N-terminal" evidence="3">
    <location>
        <begin position="2"/>
        <end position="82"/>
    </location>
</feature>
<keyword evidence="4" id="KW-0614">Plasmid</keyword>
<dbReference type="PANTHER" id="PTHR30015">
    <property type="entry name" value="MRR RESTRICTION SYSTEM PROTEIN"/>
    <property type="match status" value="1"/>
</dbReference>
<sequence>MPLFTALQQLGGSGSIAEIDEKVAEILELPEEVLEIPHNPENSNSSEFQYRLAWARTYLKQYGLIDNSRRGVWVIAPDKRDVKEFDPQTVVREVREQHRRKRAESGNDEPADEEEIGGVPEEAEAWREKLHRVLTEGISPDAFERLVQRLLRESGFVHVEVTGRSGDGGIDGKGIAKMSGLLSFHVHFQCKRYAGSVSAGHVRDFRGAMVGRADKGLLITTGTFTRDAVREATRDGAPPLDLIDGDELANMLKNLRLGVATQVVEEVSVDEEWFKSI</sequence>
<name>A0A517U6W9_9BACT</name>
<feature type="domain" description="Restriction endonuclease type IV Mrr" evidence="2">
    <location>
        <begin position="138"/>
        <end position="252"/>
    </location>
</feature>
<evidence type="ECO:0000313" key="5">
    <source>
        <dbReference type="Proteomes" id="UP000317909"/>
    </source>
</evidence>
<dbReference type="GO" id="GO:0009307">
    <property type="term" value="P:DNA restriction-modification system"/>
    <property type="evidence" value="ECO:0007669"/>
    <property type="project" value="InterPro"/>
</dbReference>
<organism evidence="4 5">
    <name type="scientific">Lacipirellula limnantheis</name>
    <dbReference type="NCBI Taxonomy" id="2528024"/>
    <lineage>
        <taxon>Bacteria</taxon>
        <taxon>Pseudomonadati</taxon>
        <taxon>Planctomycetota</taxon>
        <taxon>Planctomycetia</taxon>
        <taxon>Pirellulales</taxon>
        <taxon>Lacipirellulaceae</taxon>
        <taxon>Lacipirellula</taxon>
    </lineage>
</organism>